<reference evidence="1" key="1">
    <citation type="submission" date="2016-10" db="EMBL/GenBank/DDBJ databases">
        <authorList>
            <person name="Benchimol M."/>
            <person name="Almeida L.G."/>
            <person name="Vasconcelos A.T."/>
            <person name="Perreira-Neves A."/>
            <person name="Rosa I.A."/>
            <person name="Tasca T."/>
            <person name="Bogo M.R."/>
            <person name="de Souza W."/>
        </authorList>
    </citation>
    <scope>NUCLEOTIDE SEQUENCE [LARGE SCALE GENOMIC DNA]</scope>
    <source>
        <strain evidence="1">K</strain>
    </source>
</reference>
<dbReference type="RefSeq" id="XP_068346674.1">
    <property type="nucleotide sequence ID" value="XM_068496217.1"/>
</dbReference>
<dbReference type="AlphaFoldDB" id="A0A1J4J482"/>
<dbReference type="Proteomes" id="UP000179807">
    <property type="component" value="Unassembled WGS sequence"/>
</dbReference>
<name>A0A1J4J482_9EUKA</name>
<gene>
    <name evidence="1" type="ORF">TRFO_11753</name>
</gene>
<evidence type="ECO:0000313" key="2">
    <source>
        <dbReference type="Proteomes" id="UP000179807"/>
    </source>
</evidence>
<comment type="caution">
    <text evidence="1">The sequence shown here is derived from an EMBL/GenBank/DDBJ whole genome shotgun (WGS) entry which is preliminary data.</text>
</comment>
<keyword evidence="2" id="KW-1185">Reference proteome</keyword>
<sequence>MLFEISDDSSSENIPVIITPRRSQKIPDNMTIDNLIKDREEEIKDSVLEDAFNNPISPKIEILRKELQICKLPDFDFIDESIFNPVNLPFPVCIFDYLKTQPAEPPNTRDFFEGIFYFDNIIDATDQVVYSLLDNLVQTKHERSGKFIIDIIDKDFSIYPLLKLEHVLFYYKKIITECPEKLYIFPAFVCTSSKFEVFPNVKDDLLLLQIAALISSSITTHSTFHQLVQRFKYESINLELLDPLIKIVVNSKIQVIANLTTYFPVTKITNEFIYRFFIILIFHLLEIEEEPPLKYNLIIDSLISLVPCIKKLIDSGETIQLFKASAILTLLERIIVTGNLTNQLFYQQMKALAKSMKMNLMYEDAINLASLKEQLHVTRVQIEYLSKEVTDIGNHTNPFFDI</sequence>
<dbReference type="GeneID" id="94830921"/>
<dbReference type="VEuPathDB" id="TrichDB:TRFO_11753"/>
<evidence type="ECO:0000313" key="1">
    <source>
        <dbReference type="EMBL" id="OHS93537.1"/>
    </source>
</evidence>
<protein>
    <submittedName>
        <fullName evidence="1">Uncharacterized protein</fullName>
    </submittedName>
</protein>
<accession>A0A1J4J482</accession>
<organism evidence="1 2">
    <name type="scientific">Tritrichomonas foetus</name>
    <dbReference type="NCBI Taxonomy" id="1144522"/>
    <lineage>
        <taxon>Eukaryota</taxon>
        <taxon>Metamonada</taxon>
        <taxon>Parabasalia</taxon>
        <taxon>Tritrichomonadida</taxon>
        <taxon>Tritrichomonadidae</taxon>
        <taxon>Tritrichomonas</taxon>
    </lineage>
</organism>
<dbReference type="EMBL" id="MLAK01001393">
    <property type="protein sequence ID" value="OHS93537.1"/>
    <property type="molecule type" value="Genomic_DNA"/>
</dbReference>
<proteinExistence type="predicted"/>